<evidence type="ECO:0000256" key="1">
    <source>
        <dbReference type="ARBA" id="ARBA00011043"/>
    </source>
</evidence>
<dbReference type="InterPro" id="IPR018948">
    <property type="entry name" value="GTP-bd_TrmE_N"/>
</dbReference>
<dbReference type="EMBL" id="FPHW01000160">
    <property type="protein sequence ID" value="SFV84708.1"/>
    <property type="molecule type" value="Genomic_DNA"/>
</dbReference>
<dbReference type="GO" id="GO:0003924">
    <property type="term" value="F:GTPase activity"/>
    <property type="evidence" value="ECO:0007669"/>
    <property type="project" value="InterPro"/>
</dbReference>
<dbReference type="Gene3D" id="3.40.50.300">
    <property type="entry name" value="P-loop containing nucleotide triphosphate hydrolases"/>
    <property type="match status" value="1"/>
</dbReference>
<sequence length="447" mass="47670">MKQQQNTICALASALGQGGIGVVRVSGPLAIEIAKQMLGHVPKARYAHYGSFFNQEGVEIDKGVALFFPGPHSFTGDDVLELQGHGGILVMRSLLEAAIALGATAAEPGEFSKRAFLNGKMDLVQAEAVADIIDASSEQSARSALRSLSGEFSNQVNALTQALIELRVFVEATIDFSDEEIDFLQSGEVKLKVEKIENDIQVILNSAEQGAILREGLTIAIAGKPNAGKSSLLNALTQASSAIVTDIAGTTRDALKETIHVNGMPLNIIDTAGLHVSEDKVEQEGIKRAHVEIERADVVLMVFDAQDKIPDLSILPSGIDGKPILLIKNKVDLTDEAVGVTYISDQTHLSLSAKQSLGIDLLRQELSDIAGLSDTGEGVLLARKRHIIALESALESTRHALEQLNNNASELVAEDLRQAAQYLGSITGEFSSDDLLGEIFSSFCIGK</sequence>
<feature type="domain" description="TrmE-type G" evidence="6">
    <location>
        <begin position="216"/>
        <end position="371"/>
    </location>
</feature>
<dbReference type="PROSITE" id="PS51709">
    <property type="entry name" value="G_TRME"/>
    <property type="match status" value="1"/>
</dbReference>
<evidence type="ECO:0000313" key="7">
    <source>
        <dbReference type="EMBL" id="SFV79047.1"/>
    </source>
</evidence>
<dbReference type="NCBIfam" id="NF003661">
    <property type="entry name" value="PRK05291.1-3"/>
    <property type="match status" value="1"/>
</dbReference>
<dbReference type="InterPro" id="IPR004520">
    <property type="entry name" value="GTPase_MnmE"/>
</dbReference>
<dbReference type="InterPro" id="IPR025867">
    <property type="entry name" value="MnmE_helical"/>
</dbReference>
<dbReference type="GO" id="GO:0030488">
    <property type="term" value="P:tRNA methylation"/>
    <property type="evidence" value="ECO:0007669"/>
    <property type="project" value="TreeGrafter"/>
</dbReference>
<evidence type="ECO:0000256" key="5">
    <source>
        <dbReference type="SAM" id="Coils"/>
    </source>
</evidence>
<dbReference type="Pfam" id="PF10396">
    <property type="entry name" value="TrmE_N"/>
    <property type="match status" value="1"/>
</dbReference>
<reference evidence="8" key="1">
    <citation type="submission" date="2016-10" db="EMBL/GenBank/DDBJ databases">
        <authorList>
            <person name="de Groot N.N."/>
        </authorList>
    </citation>
    <scope>NUCLEOTIDE SEQUENCE</scope>
</reference>
<dbReference type="InterPro" id="IPR005225">
    <property type="entry name" value="Small_GTP-bd"/>
</dbReference>
<comment type="similarity">
    <text evidence="1">Belongs to the TRAFAC class TrmE-Era-EngA-EngB-Septin-like GTPase superfamily. TrmE GTPase family.</text>
</comment>
<dbReference type="PANTHER" id="PTHR42714">
    <property type="entry name" value="TRNA MODIFICATION GTPASE GTPBP3"/>
    <property type="match status" value="1"/>
</dbReference>
<accession>A0A1W1DSH0</accession>
<dbReference type="PANTHER" id="PTHR42714:SF2">
    <property type="entry name" value="TRNA MODIFICATION GTPASE GTPBP3, MITOCHONDRIAL"/>
    <property type="match status" value="1"/>
</dbReference>
<dbReference type="GO" id="GO:0002098">
    <property type="term" value="P:tRNA wobble uridine modification"/>
    <property type="evidence" value="ECO:0007669"/>
    <property type="project" value="TreeGrafter"/>
</dbReference>
<dbReference type="Pfam" id="PF01926">
    <property type="entry name" value="MMR_HSR1"/>
    <property type="match status" value="1"/>
</dbReference>
<dbReference type="InterPro" id="IPR027266">
    <property type="entry name" value="TrmE/GcvT-like"/>
</dbReference>
<dbReference type="GO" id="GO:0005829">
    <property type="term" value="C:cytosol"/>
    <property type="evidence" value="ECO:0007669"/>
    <property type="project" value="TreeGrafter"/>
</dbReference>
<dbReference type="NCBIfam" id="TIGR00231">
    <property type="entry name" value="small_GTP"/>
    <property type="match status" value="1"/>
</dbReference>
<keyword evidence="5" id="KW-0175">Coiled coil</keyword>
<dbReference type="SUPFAM" id="SSF52540">
    <property type="entry name" value="P-loop containing nucleoside triphosphate hydrolases"/>
    <property type="match status" value="1"/>
</dbReference>
<dbReference type="Gene3D" id="1.20.120.430">
    <property type="entry name" value="tRNA modification GTPase MnmE domain 2"/>
    <property type="match status" value="1"/>
</dbReference>
<dbReference type="SUPFAM" id="SSF116878">
    <property type="entry name" value="TrmE connector domain"/>
    <property type="match status" value="1"/>
</dbReference>
<protein>
    <submittedName>
        <fullName evidence="8">GTPase and tRNA-U34 5-formylation enzyme TrmE</fullName>
    </submittedName>
</protein>
<keyword evidence="3" id="KW-0547">Nucleotide-binding</keyword>
<name>A0A1W1DSH0_9ZZZZ</name>
<dbReference type="CDD" id="cd14858">
    <property type="entry name" value="TrmE_N"/>
    <property type="match status" value="1"/>
</dbReference>
<dbReference type="InterPro" id="IPR006073">
    <property type="entry name" value="GTP-bd"/>
</dbReference>
<dbReference type="InterPro" id="IPR031168">
    <property type="entry name" value="G_TrmE"/>
</dbReference>
<keyword evidence="2" id="KW-0819">tRNA processing</keyword>
<evidence type="ECO:0000259" key="6">
    <source>
        <dbReference type="PROSITE" id="PS51709"/>
    </source>
</evidence>
<organism evidence="8">
    <name type="scientific">hydrothermal vent metagenome</name>
    <dbReference type="NCBI Taxonomy" id="652676"/>
    <lineage>
        <taxon>unclassified sequences</taxon>
        <taxon>metagenomes</taxon>
        <taxon>ecological metagenomes</taxon>
    </lineage>
</organism>
<evidence type="ECO:0000256" key="4">
    <source>
        <dbReference type="ARBA" id="ARBA00023134"/>
    </source>
</evidence>
<dbReference type="AlphaFoldDB" id="A0A1W1DSH0"/>
<dbReference type="CDD" id="cd04164">
    <property type="entry name" value="trmE"/>
    <property type="match status" value="1"/>
</dbReference>
<feature type="coiled-coil region" evidence="5">
    <location>
        <begin position="387"/>
        <end position="414"/>
    </location>
</feature>
<gene>
    <name evidence="7" type="ORF">MNB_SUP05-11-531</name>
    <name evidence="8" type="ORF">MNB_SUP05-7-1341</name>
</gene>
<dbReference type="Gene3D" id="3.30.1360.120">
    <property type="entry name" value="Probable tRNA modification gtpase trme, domain 1"/>
    <property type="match status" value="1"/>
</dbReference>
<evidence type="ECO:0000256" key="3">
    <source>
        <dbReference type="ARBA" id="ARBA00022741"/>
    </source>
</evidence>
<dbReference type="EMBL" id="FPHS01000099">
    <property type="protein sequence ID" value="SFV79047.1"/>
    <property type="molecule type" value="Genomic_DNA"/>
</dbReference>
<dbReference type="Pfam" id="PF12631">
    <property type="entry name" value="MnmE_helical"/>
    <property type="match status" value="1"/>
</dbReference>
<proteinExistence type="inferred from homology"/>
<keyword evidence="4" id="KW-0342">GTP-binding</keyword>
<evidence type="ECO:0000256" key="2">
    <source>
        <dbReference type="ARBA" id="ARBA00022694"/>
    </source>
</evidence>
<evidence type="ECO:0000313" key="8">
    <source>
        <dbReference type="EMBL" id="SFV84708.1"/>
    </source>
</evidence>
<dbReference type="GO" id="GO:0005525">
    <property type="term" value="F:GTP binding"/>
    <property type="evidence" value="ECO:0007669"/>
    <property type="project" value="UniProtKB-KW"/>
</dbReference>
<dbReference type="InterPro" id="IPR027417">
    <property type="entry name" value="P-loop_NTPase"/>
</dbReference>
<dbReference type="HAMAP" id="MF_00379">
    <property type="entry name" value="GTPase_MnmE"/>
    <property type="match status" value="1"/>
</dbReference>
<dbReference type="NCBIfam" id="TIGR00450">
    <property type="entry name" value="mnmE_trmE_thdF"/>
    <property type="match status" value="1"/>
</dbReference>
<dbReference type="InterPro" id="IPR027368">
    <property type="entry name" value="MnmE_dom2"/>
</dbReference>